<keyword evidence="4" id="KW-0808">Transferase</keyword>
<comment type="cofactor">
    <cofactor evidence="1">
        <name>pyridoxal 5'-phosphate</name>
        <dbReference type="ChEBI" id="CHEBI:597326"/>
    </cofactor>
</comment>
<dbReference type="FunFam" id="3.90.1150.10:FF:000151">
    <property type="entry name" value="Alanine aminotransferase 2"/>
    <property type="match status" value="1"/>
</dbReference>
<evidence type="ECO:0000256" key="3">
    <source>
        <dbReference type="ARBA" id="ARBA00022576"/>
    </source>
</evidence>
<dbReference type="AlphaFoldDB" id="A0A9W9V7N9"/>
<dbReference type="PANTHER" id="PTHR11751:SF29">
    <property type="entry name" value="ALANINE TRANSAMINASE"/>
    <property type="match status" value="1"/>
</dbReference>
<evidence type="ECO:0000259" key="7">
    <source>
        <dbReference type="Pfam" id="PF00155"/>
    </source>
</evidence>
<dbReference type="InterPro" id="IPR015424">
    <property type="entry name" value="PyrdxlP-dep_Trfase"/>
</dbReference>
<reference evidence="8" key="1">
    <citation type="submission" date="2022-12" db="EMBL/GenBank/DDBJ databases">
        <authorList>
            <person name="Petersen C."/>
        </authorList>
    </citation>
    <scope>NUCLEOTIDE SEQUENCE</scope>
    <source>
        <strain evidence="8">IBT 29677</strain>
    </source>
</reference>
<keyword evidence="5" id="KW-0663">Pyridoxal phosphate</keyword>
<comment type="subunit">
    <text evidence="2">Homodimer.</text>
</comment>
<dbReference type="InterPro" id="IPR015422">
    <property type="entry name" value="PyrdxlP-dep_Trfase_small"/>
</dbReference>
<comment type="similarity">
    <text evidence="6">Belongs to the class-I pyridoxal-phosphate-dependent aminotransferase family. Alanine aminotransferase subfamily.</text>
</comment>
<dbReference type="Gene3D" id="1.10.287.1970">
    <property type="match status" value="1"/>
</dbReference>
<sequence length="483" mass="53369">MNTRRLNYENINPHVKAARYAVRGELSTKSEAYRARIAEGNANDIPFSSVVSANVGNPQQLGQKPITFFHQVLSLLENPSLLDHEDILRDHLGYKGDVLVRVKALLSVVGSVGAYSPSNGYLAFRQDIAEFLERRDGYPAKASDIFMCAGASSGVNTLLHVICADENTGILIPIPQYPLYTATLSLLGAKCVPYYLNSKAGWSVDVGAVKDAYENATAKGVDVRAIVIINPGNPTGAVLSEENIRGIINYAREKRLVIIADEVYQRNVFSKEFHSFKKVLCSMQATDPERFQQIELASLHSVSKGLIGECGHRGGFFELVGFDPRVQAEIYKFISIMLCPSVIGQCLVSLMVRPPLKGDSSYEQYEEESMGILEDMKSRARTLHAVFSQEEGFECSVPEGSMYLFPSVKIPPKAVEAAALEGRSPDEFYCLKLLDATGVCVVPGSGFGQMEGSFHFRTTFLAQGTEWADRIVSFHRRFMDQYQ</sequence>
<accession>A0A9W9V7N9</accession>
<organism evidence="8 9">
    <name type="scientific">Penicillium cosmopolitanum</name>
    <dbReference type="NCBI Taxonomy" id="1131564"/>
    <lineage>
        <taxon>Eukaryota</taxon>
        <taxon>Fungi</taxon>
        <taxon>Dikarya</taxon>
        <taxon>Ascomycota</taxon>
        <taxon>Pezizomycotina</taxon>
        <taxon>Eurotiomycetes</taxon>
        <taxon>Eurotiomycetidae</taxon>
        <taxon>Eurotiales</taxon>
        <taxon>Aspergillaceae</taxon>
        <taxon>Penicillium</taxon>
    </lineage>
</organism>
<dbReference type="PANTHER" id="PTHR11751">
    <property type="entry name" value="ALANINE AMINOTRANSFERASE"/>
    <property type="match status" value="1"/>
</dbReference>
<dbReference type="Proteomes" id="UP001147747">
    <property type="component" value="Unassembled WGS sequence"/>
</dbReference>
<keyword evidence="9" id="KW-1185">Reference proteome</keyword>
<evidence type="ECO:0000256" key="2">
    <source>
        <dbReference type="ARBA" id="ARBA00011738"/>
    </source>
</evidence>
<proteinExistence type="inferred from homology"/>
<dbReference type="Gene3D" id="3.90.1150.10">
    <property type="entry name" value="Aspartate Aminotransferase, domain 1"/>
    <property type="match status" value="1"/>
</dbReference>
<dbReference type="EMBL" id="JAPZBU010000013">
    <property type="protein sequence ID" value="KAJ5369445.1"/>
    <property type="molecule type" value="Genomic_DNA"/>
</dbReference>
<evidence type="ECO:0000313" key="8">
    <source>
        <dbReference type="EMBL" id="KAJ5369445.1"/>
    </source>
</evidence>
<dbReference type="InterPro" id="IPR015421">
    <property type="entry name" value="PyrdxlP-dep_Trfase_major"/>
</dbReference>
<keyword evidence="3" id="KW-0032">Aminotransferase</keyword>
<comment type="caution">
    <text evidence="8">The sequence shown here is derived from an EMBL/GenBank/DDBJ whole genome shotgun (WGS) entry which is preliminary data.</text>
</comment>
<dbReference type="CDD" id="cd00609">
    <property type="entry name" value="AAT_like"/>
    <property type="match status" value="1"/>
</dbReference>
<evidence type="ECO:0000313" key="9">
    <source>
        <dbReference type="Proteomes" id="UP001147747"/>
    </source>
</evidence>
<dbReference type="RefSeq" id="XP_056480683.1">
    <property type="nucleotide sequence ID" value="XM_056638694.1"/>
</dbReference>
<reference evidence="8" key="2">
    <citation type="journal article" date="2023" name="IMA Fungus">
        <title>Comparative genomic study of the Penicillium genus elucidates a diverse pangenome and 15 lateral gene transfer events.</title>
        <authorList>
            <person name="Petersen C."/>
            <person name="Sorensen T."/>
            <person name="Nielsen M.R."/>
            <person name="Sondergaard T.E."/>
            <person name="Sorensen J.L."/>
            <person name="Fitzpatrick D.A."/>
            <person name="Frisvad J.C."/>
            <person name="Nielsen K.L."/>
        </authorList>
    </citation>
    <scope>NUCLEOTIDE SEQUENCE</scope>
    <source>
        <strain evidence="8">IBT 29677</strain>
    </source>
</reference>
<feature type="domain" description="Aminotransferase class I/classII large" evidence="7">
    <location>
        <begin position="110"/>
        <end position="466"/>
    </location>
</feature>
<evidence type="ECO:0000256" key="5">
    <source>
        <dbReference type="ARBA" id="ARBA00022898"/>
    </source>
</evidence>
<evidence type="ECO:0000256" key="1">
    <source>
        <dbReference type="ARBA" id="ARBA00001933"/>
    </source>
</evidence>
<dbReference type="SUPFAM" id="SSF53383">
    <property type="entry name" value="PLP-dependent transferases"/>
    <property type="match status" value="1"/>
</dbReference>
<dbReference type="FunFam" id="3.40.640.10:FF:000012">
    <property type="entry name" value="alanine aminotransferase 2"/>
    <property type="match status" value="1"/>
</dbReference>
<dbReference type="InterPro" id="IPR045088">
    <property type="entry name" value="ALAT1/2-like"/>
</dbReference>
<name>A0A9W9V7N9_9EURO</name>
<dbReference type="Pfam" id="PF00155">
    <property type="entry name" value="Aminotran_1_2"/>
    <property type="match status" value="1"/>
</dbReference>
<evidence type="ECO:0000256" key="4">
    <source>
        <dbReference type="ARBA" id="ARBA00022679"/>
    </source>
</evidence>
<dbReference type="InterPro" id="IPR004839">
    <property type="entry name" value="Aminotransferase_I/II_large"/>
</dbReference>
<dbReference type="GO" id="GO:0030170">
    <property type="term" value="F:pyridoxal phosphate binding"/>
    <property type="evidence" value="ECO:0007669"/>
    <property type="project" value="InterPro"/>
</dbReference>
<gene>
    <name evidence="8" type="ORF">N7509_014057</name>
</gene>
<protein>
    <recommendedName>
        <fullName evidence="7">Aminotransferase class I/classII large domain-containing protein</fullName>
    </recommendedName>
</protein>
<dbReference type="GeneID" id="81377674"/>
<dbReference type="GO" id="GO:0008483">
    <property type="term" value="F:transaminase activity"/>
    <property type="evidence" value="ECO:0007669"/>
    <property type="project" value="UniProtKB-KW"/>
</dbReference>
<dbReference type="Gene3D" id="3.40.640.10">
    <property type="entry name" value="Type I PLP-dependent aspartate aminotransferase-like (Major domain)"/>
    <property type="match status" value="1"/>
</dbReference>
<dbReference type="OrthoDB" id="1732682at2759"/>
<evidence type="ECO:0000256" key="6">
    <source>
        <dbReference type="ARBA" id="ARBA00025785"/>
    </source>
</evidence>